<keyword evidence="1" id="KW-0812">Transmembrane</keyword>
<protein>
    <submittedName>
        <fullName evidence="2">Uncharacterized protein</fullName>
    </submittedName>
</protein>
<proteinExistence type="predicted"/>
<gene>
    <name evidence="2" type="ORF">M513_13758</name>
</gene>
<dbReference type="EMBL" id="KL363527">
    <property type="protein sequence ID" value="KFD45366.1"/>
    <property type="molecule type" value="Genomic_DNA"/>
</dbReference>
<keyword evidence="3" id="KW-1185">Reference proteome</keyword>
<organism evidence="2 3">
    <name type="scientific">Trichuris suis</name>
    <name type="common">pig whipworm</name>
    <dbReference type="NCBI Taxonomy" id="68888"/>
    <lineage>
        <taxon>Eukaryota</taxon>
        <taxon>Metazoa</taxon>
        <taxon>Ecdysozoa</taxon>
        <taxon>Nematoda</taxon>
        <taxon>Enoplea</taxon>
        <taxon>Dorylaimia</taxon>
        <taxon>Trichinellida</taxon>
        <taxon>Trichuridae</taxon>
        <taxon>Trichuris</taxon>
    </lineage>
</organism>
<keyword evidence="1" id="KW-1133">Transmembrane helix</keyword>
<dbReference type="Proteomes" id="UP000030764">
    <property type="component" value="Unassembled WGS sequence"/>
</dbReference>
<feature type="transmembrane region" description="Helical" evidence="1">
    <location>
        <begin position="45"/>
        <end position="63"/>
    </location>
</feature>
<keyword evidence="1" id="KW-0472">Membrane</keyword>
<reference evidence="2 3" key="1">
    <citation type="journal article" date="2014" name="Nat. Genet.">
        <title>Genome and transcriptome of the porcine whipworm Trichuris suis.</title>
        <authorList>
            <person name="Jex A.R."/>
            <person name="Nejsum P."/>
            <person name="Schwarz E.M."/>
            <person name="Hu L."/>
            <person name="Young N.D."/>
            <person name="Hall R.S."/>
            <person name="Korhonen P.K."/>
            <person name="Liao S."/>
            <person name="Thamsborg S."/>
            <person name="Xia J."/>
            <person name="Xu P."/>
            <person name="Wang S."/>
            <person name="Scheerlinck J.P."/>
            <person name="Hofmann A."/>
            <person name="Sternberg P.W."/>
            <person name="Wang J."/>
            <person name="Gasser R.B."/>
        </authorList>
    </citation>
    <scope>NUCLEOTIDE SEQUENCE [LARGE SCALE GENOMIC DNA]</scope>
    <source>
        <strain evidence="2">DCEP-RM93M</strain>
    </source>
</reference>
<accession>A0A085LK70</accession>
<sequence>MPTTTRQRLDWALQCPGSLARKMLRNYGVPNVFEEAHLCTSGELSVYYLLFLISFLQLMDWFAKNDLSCDYK</sequence>
<evidence type="ECO:0000313" key="2">
    <source>
        <dbReference type="EMBL" id="KFD45366.1"/>
    </source>
</evidence>
<evidence type="ECO:0000313" key="3">
    <source>
        <dbReference type="Proteomes" id="UP000030764"/>
    </source>
</evidence>
<evidence type="ECO:0000256" key="1">
    <source>
        <dbReference type="SAM" id="Phobius"/>
    </source>
</evidence>
<name>A0A085LK70_9BILA</name>
<dbReference type="AlphaFoldDB" id="A0A085LK70"/>